<accession>A0A511JG94</accession>
<keyword evidence="2" id="KW-1185">Reference proteome</keyword>
<organism evidence="1 2">
    <name type="scientific">Cellulomonas terrae</name>
    <dbReference type="NCBI Taxonomy" id="311234"/>
    <lineage>
        <taxon>Bacteria</taxon>
        <taxon>Bacillati</taxon>
        <taxon>Actinomycetota</taxon>
        <taxon>Actinomycetes</taxon>
        <taxon>Micrococcales</taxon>
        <taxon>Cellulomonadaceae</taxon>
        <taxon>Cellulomonas</taxon>
    </lineage>
</organism>
<protein>
    <recommendedName>
        <fullName evidence="3">DUF466 domain-containing protein</fullName>
    </recommendedName>
</protein>
<evidence type="ECO:0000313" key="2">
    <source>
        <dbReference type="Proteomes" id="UP000321049"/>
    </source>
</evidence>
<dbReference type="Pfam" id="PF04328">
    <property type="entry name" value="Sel_put"/>
    <property type="match status" value="1"/>
</dbReference>
<dbReference type="RefSeq" id="WP_246123220.1">
    <property type="nucleotide sequence ID" value="NZ_BJWH01000002.1"/>
</dbReference>
<sequence length="69" mass="7782">MRTRRALRALVRAGRAVHWYTTTLLGDHDYARYAAHVARVHPGTDPGSEAAYWRARHAEQDAHPGARCC</sequence>
<evidence type="ECO:0008006" key="3">
    <source>
        <dbReference type="Google" id="ProtNLM"/>
    </source>
</evidence>
<evidence type="ECO:0000313" key="1">
    <source>
        <dbReference type="EMBL" id="GEL97010.1"/>
    </source>
</evidence>
<name>A0A511JG94_9CELL</name>
<dbReference type="EMBL" id="BJWH01000002">
    <property type="protein sequence ID" value="GEL97010.1"/>
    <property type="molecule type" value="Genomic_DNA"/>
</dbReference>
<dbReference type="AlphaFoldDB" id="A0A511JG94"/>
<reference evidence="1 2" key="1">
    <citation type="submission" date="2019-07" db="EMBL/GenBank/DDBJ databases">
        <title>Whole genome shotgun sequence of Cellulomonas terrae NBRC 100819.</title>
        <authorList>
            <person name="Hosoyama A."/>
            <person name="Uohara A."/>
            <person name="Ohji S."/>
            <person name="Ichikawa N."/>
        </authorList>
    </citation>
    <scope>NUCLEOTIDE SEQUENCE [LARGE SCALE GENOMIC DNA]</scope>
    <source>
        <strain evidence="1 2">NBRC 100819</strain>
    </source>
</reference>
<dbReference type="Proteomes" id="UP000321049">
    <property type="component" value="Unassembled WGS sequence"/>
</dbReference>
<gene>
    <name evidence="1" type="ORF">CTE05_05570</name>
</gene>
<comment type="caution">
    <text evidence="1">The sequence shown here is derived from an EMBL/GenBank/DDBJ whole genome shotgun (WGS) entry which is preliminary data.</text>
</comment>
<dbReference type="InterPro" id="IPR007423">
    <property type="entry name" value="Sel_put"/>
</dbReference>
<proteinExistence type="predicted"/>